<comment type="similarity">
    <text evidence="1 9">Belongs to the eukaryotic-type primase small subunit family.</text>
</comment>
<proteinExistence type="inferred from homology"/>
<keyword evidence="11" id="KW-1185">Reference proteome</keyword>
<dbReference type="Proteomes" id="UP000266673">
    <property type="component" value="Unassembled WGS sequence"/>
</dbReference>
<evidence type="ECO:0000256" key="5">
    <source>
        <dbReference type="ARBA" id="ARBA00022695"/>
    </source>
</evidence>
<dbReference type="SUPFAM" id="SSF56747">
    <property type="entry name" value="Prim-pol domain"/>
    <property type="match status" value="1"/>
</dbReference>
<evidence type="ECO:0000313" key="11">
    <source>
        <dbReference type="Proteomes" id="UP000266673"/>
    </source>
</evidence>
<keyword evidence="5" id="KW-0548">Nucleotidyltransferase</keyword>
<protein>
    <recommendedName>
        <fullName evidence="9">DNA primase</fullName>
        <ecNumber evidence="9">2.7.7.-</ecNumber>
    </recommendedName>
</protein>
<dbReference type="Gene3D" id="3.90.920.10">
    <property type="entry name" value="DNA primase, PRIM domain"/>
    <property type="match status" value="1"/>
</dbReference>
<keyword evidence="2 9" id="KW-0240">DNA-directed RNA polymerase</keyword>
<sequence>MCPTKIDIGAIYTAKPKDKKSMRLSAFKPVEKELIFDIDMTDYDEIRTCCSGASICHKCWKFMIVTIKIIDVALREDFGFKHLLWVYSGRRGVHCWVCDENARKLSNESRAAIVSYLAVIKGGTQVSKKVQLNRTLHPFLRRSLGIIENYFEDIVLKDQDVLGSEENWSKVLNCIQDDVVINLTRFRNKKNCPINGMGRIQNHLSKNGNELVNELEHAASASGRKYSKKAEQLQICKLEIMFQYTYPRLDEAVSKNINHLLKRRVCVPIQPDDCENLDPFEVPTVSSLYQELNLYIEGERKVHGKISCY</sequence>
<gene>
    <name evidence="10" type="ORF">C2G38_2198066</name>
</gene>
<dbReference type="STRING" id="44941.A0A397UVH4"/>
<evidence type="ECO:0000256" key="3">
    <source>
        <dbReference type="ARBA" id="ARBA00022515"/>
    </source>
</evidence>
<reference evidence="10 11" key="1">
    <citation type="submission" date="2018-06" db="EMBL/GenBank/DDBJ databases">
        <title>Comparative genomics reveals the genomic features of Rhizophagus irregularis, R. cerebriforme, R. diaphanum and Gigaspora rosea, and their symbiotic lifestyle signature.</title>
        <authorList>
            <person name="Morin E."/>
            <person name="San Clemente H."/>
            <person name="Chen E.C.H."/>
            <person name="De La Providencia I."/>
            <person name="Hainaut M."/>
            <person name="Kuo A."/>
            <person name="Kohler A."/>
            <person name="Murat C."/>
            <person name="Tang N."/>
            <person name="Roy S."/>
            <person name="Loubradou J."/>
            <person name="Henrissat B."/>
            <person name="Grigoriev I.V."/>
            <person name="Corradi N."/>
            <person name="Roux C."/>
            <person name="Martin F.M."/>
        </authorList>
    </citation>
    <scope>NUCLEOTIDE SEQUENCE [LARGE SCALE GENOMIC DNA]</scope>
    <source>
        <strain evidence="10 11">DAOM 194757</strain>
    </source>
</reference>
<keyword evidence="3 9" id="KW-0639">Primosome</keyword>
<dbReference type="EMBL" id="QKWP01000930">
    <property type="protein sequence ID" value="RIB13368.1"/>
    <property type="molecule type" value="Genomic_DNA"/>
</dbReference>
<name>A0A397UVH4_9GLOM</name>
<evidence type="ECO:0000256" key="1">
    <source>
        <dbReference type="ARBA" id="ARBA00009762"/>
    </source>
</evidence>
<dbReference type="InterPro" id="IPR014052">
    <property type="entry name" value="DNA_primase_ssu_euk/arc"/>
</dbReference>
<dbReference type="InterPro" id="IPR002755">
    <property type="entry name" value="DNA_primase_S"/>
</dbReference>
<dbReference type="GO" id="GO:0005658">
    <property type="term" value="C:alpha DNA polymerase:primase complex"/>
    <property type="evidence" value="ECO:0007669"/>
    <property type="project" value="UniProtKB-ARBA"/>
</dbReference>
<keyword evidence="8" id="KW-0804">Transcription</keyword>
<dbReference type="EC" id="2.7.7.-" evidence="9"/>
<evidence type="ECO:0000256" key="6">
    <source>
        <dbReference type="ARBA" id="ARBA00022705"/>
    </source>
</evidence>
<evidence type="ECO:0000256" key="8">
    <source>
        <dbReference type="ARBA" id="ARBA00023163"/>
    </source>
</evidence>
<accession>A0A397UVH4</accession>
<dbReference type="OrthoDB" id="19606at2759"/>
<organism evidence="10 11">
    <name type="scientific">Gigaspora rosea</name>
    <dbReference type="NCBI Taxonomy" id="44941"/>
    <lineage>
        <taxon>Eukaryota</taxon>
        <taxon>Fungi</taxon>
        <taxon>Fungi incertae sedis</taxon>
        <taxon>Mucoromycota</taxon>
        <taxon>Glomeromycotina</taxon>
        <taxon>Glomeromycetes</taxon>
        <taxon>Diversisporales</taxon>
        <taxon>Gigasporaceae</taxon>
        <taxon>Gigaspora</taxon>
    </lineage>
</organism>
<evidence type="ECO:0000313" key="10">
    <source>
        <dbReference type="EMBL" id="RIB13368.1"/>
    </source>
</evidence>
<evidence type="ECO:0000256" key="4">
    <source>
        <dbReference type="ARBA" id="ARBA00022679"/>
    </source>
</evidence>
<comment type="caution">
    <text evidence="10">The sequence shown here is derived from an EMBL/GenBank/DDBJ whole genome shotgun (WGS) entry which is preliminary data.</text>
</comment>
<dbReference type="Pfam" id="PF01896">
    <property type="entry name" value="DNA_primase_S"/>
    <property type="match status" value="1"/>
</dbReference>
<evidence type="ECO:0000256" key="7">
    <source>
        <dbReference type="ARBA" id="ARBA00022723"/>
    </source>
</evidence>
<keyword evidence="7" id="KW-0479">Metal-binding</keyword>
<dbReference type="AlphaFoldDB" id="A0A397UVH4"/>
<dbReference type="GO" id="GO:0003899">
    <property type="term" value="F:DNA-directed RNA polymerase activity"/>
    <property type="evidence" value="ECO:0007669"/>
    <property type="project" value="InterPro"/>
</dbReference>
<keyword evidence="6 9" id="KW-0235">DNA replication</keyword>
<dbReference type="PANTHER" id="PTHR10536">
    <property type="entry name" value="DNA PRIMASE SMALL SUBUNIT"/>
    <property type="match status" value="1"/>
</dbReference>
<keyword evidence="4 9" id="KW-0808">Transferase</keyword>
<dbReference type="CDD" id="cd04860">
    <property type="entry name" value="AE_Prim_S"/>
    <property type="match status" value="1"/>
</dbReference>
<evidence type="ECO:0000256" key="2">
    <source>
        <dbReference type="ARBA" id="ARBA00022478"/>
    </source>
</evidence>
<evidence type="ECO:0000256" key="9">
    <source>
        <dbReference type="RuleBase" id="RU003514"/>
    </source>
</evidence>
<dbReference type="GO" id="GO:0006269">
    <property type="term" value="P:DNA replication, synthesis of primer"/>
    <property type="evidence" value="ECO:0007669"/>
    <property type="project" value="UniProtKB-KW"/>
</dbReference>
<dbReference type="GO" id="GO:0046872">
    <property type="term" value="F:metal ion binding"/>
    <property type="evidence" value="ECO:0007669"/>
    <property type="project" value="UniProtKB-KW"/>
</dbReference>